<dbReference type="Gene3D" id="3.40.950.10">
    <property type="entry name" value="Fe-only Hydrogenase (Larger Subunit), Chain L, domain 3"/>
    <property type="match status" value="1"/>
</dbReference>
<evidence type="ECO:0000259" key="1">
    <source>
        <dbReference type="Pfam" id="PF02906"/>
    </source>
</evidence>
<evidence type="ECO:0000313" key="2">
    <source>
        <dbReference type="EMBL" id="GAJ04985.1"/>
    </source>
</evidence>
<dbReference type="PANTHER" id="PTHR11615">
    <property type="entry name" value="NITRATE, FORMATE, IRON DEHYDROGENASE"/>
    <property type="match status" value="1"/>
</dbReference>
<dbReference type="Pfam" id="PF02906">
    <property type="entry name" value="Fe_hyd_lg_C"/>
    <property type="match status" value="1"/>
</dbReference>
<sequence>IQICMVKAKQAESDMGLVWQLLGERQPVIALLSAPFPAAFPELHPGQLVTALKKLGFSEVMEDAFGVELICREYTRLLAEDKGKTFLSSTCPVVVSYVEKYYPQLIGNLAPIVSPMIATGRVVKWQYNPQAKVVFIGPCVAKIAEARDEKVTGVIDAVLTFAELKEMFAAKEISPESEEIGQFSGLKPNIGRLFAISGGLLKAAGLYDDILTNEIINACGRDYSPHILREFAEGNITAKLINLCFCEGCVDG</sequence>
<feature type="domain" description="Iron hydrogenase large subunit C-terminal" evidence="1">
    <location>
        <begin position="28"/>
        <end position="217"/>
    </location>
</feature>
<name>X1VEE0_9ZZZZ</name>
<comment type="caution">
    <text evidence="2">The sequence shown here is derived from an EMBL/GenBank/DDBJ whole genome shotgun (WGS) entry which is preliminary data.</text>
</comment>
<protein>
    <recommendedName>
        <fullName evidence="1">Iron hydrogenase large subunit C-terminal domain-containing protein</fullName>
    </recommendedName>
</protein>
<dbReference type="InterPro" id="IPR050340">
    <property type="entry name" value="Cytosolic_Fe-S_CAF"/>
</dbReference>
<dbReference type="Gene3D" id="3.40.50.1780">
    <property type="match status" value="1"/>
</dbReference>
<dbReference type="InterPro" id="IPR004108">
    <property type="entry name" value="Fe_hydrogenase_lsu_C"/>
</dbReference>
<feature type="non-terminal residue" evidence="2">
    <location>
        <position position="252"/>
    </location>
</feature>
<proteinExistence type="predicted"/>
<accession>X1VEE0</accession>
<organism evidence="2">
    <name type="scientific">marine sediment metagenome</name>
    <dbReference type="NCBI Taxonomy" id="412755"/>
    <lineage>
        <taxon>unclassified sequences</taxon>
        <taxon>metagenomes</taxon>
        <taxon>ecological metagenomes</taxon>
    </lineage>
</organism>
<dbReference type="EMBL" id="BARW01029033">
    <property type="protein sequence ID" value="GAJ04985.1"/>
    <property type="molecule type" value="Genomic_DNA"/>
</dbReference>
<dbReference type="AlphaFoldDB" id="X1VEE0"/>
<feature type="non-terminal residue" evidence="2">
    <location>
        <position position="1"/>
    </location>
</feature>
<dbReference type="InterPro" id="IPR009016">
    <property type="entry name" value="Fe_hydrogenase"/>
</dbReference>
<gene>
    <name evidence="2" type="ORF">S12H4_46737</name>
</gene>
<dbReference type="SUPFAM" id="SSF53920">
    <property type="entry name" value="Fe-only hydrogenase"/>
    <property type="match status" value="1"/>
</dbReference>
<reference evidence="2" key="1">
    <citation type="journal article" date="2014" name="Front. Microbiol.">
        <title>High frequency of phylogenetically diverse reductive dehalogenase-homologous genes in deep subseafloor sedimentary metagenomes.</title>
        <authorList>
            <person name="Kawai M."/>
            <person name="Futagami T."/>
            <person name="Toyoda A."/>
            <person name="Takaki Y."/>
            <person name="Nishi S."/>
            <person name="Hori S."/>
            <person name="Arai W."/>
            <person name="Tsubouchi T."/>
            <person name="Morono Y."/>
            <person name="Uchiyama I."/>
            <person name="Ito T."/>
            <person name="Fujiyama A."/>
            <person name="Inagaki F."/>
            <person name="Takami H."/>
        </authorList>
    </citation>
    <scope>NUCLEOTIDE SEQUENCE</scope>
    <source>
        <strain evidence="2">Expedition CK06-06</strain>
    </source>
</reference>